<organism evidence="2 3">
    <name type="scientific">Paenibacillus odorifer</name>
    <dbReference type="NCBI Taxonomy" id="189426"/>
    <lineage>
        <taxon>Bacteria</taxon>
        <taxon>Bacillati</taxon>
        <taxon>Bacillota</taxon>
        <taxon>Bacilli</taxon>
        <taxon>Bacillales</taxon>
        <taxon>Paenibacillaceae</taxon>
        <taxon>Paenibacillus</taxon>
    </lineage>
</organism>
<dbReference type="InterPro" id="IPR016181">
    <property type="entry name" value="Acyl_CoA_acyltransferase"/>
</dbReference>
<name>A0A1R0XRM4_9BACL</name>
<gene>
    <name evidence="2" type="ORF">BSK52_20930</name>
</gene>
<dbReference type="RefSeq" id="WP_081389971.1">
    <property type="nucleotide sequence ID" value="NZ_MPTC01000021.1"/>
</dbReference>
<dbReference type="InterPro" id="IPR000182">
    <property type="entry name" value="GNAT_dom"/>
</dbReference>
<accession>A0A1R0XRM4</accession>
<evidence type="ECO:0000313" key="2">
    <source>
        <dbReference type="EMBL" id="OMD37740.1"/>
    </source>
</evidence>
<dbReference type="EMBL" id="MPTC01000021">
    <property type="protein sequence ID" value="OMD37740.1"/>
    <property type="molecule type" value="Genomic_DNA"/>
</dbReference>
<feature type="domain" description="N-acetyltransferase" evidence="1">
    <location>
        <begin position="3"/>
        <end position="168"/>
    </location>
</feature>
<dbReference type="Proteomes" id="UP000187439">
    <property type="component" value="Unassembled WGS sequence"/>
</dbReference>
<dbReference type="AlphaFoldDB" id="A0A1R0XRM4"/>
<dbReference type="Pfam" id="PF00583">
    <property type="entry name" value="Acetyltransf_1"/>
    <property type="match status" value="1"/>
</dbReference>
<protein>
    <submittedName>
        <fullName evidence="2">GNAT family N-acetyltransferase</fullName>
    </submittedName>
</protein>
<dbReference type="PANTHER" id="PTHR43415">
    <property type="entry name" value="SPERMIDINE N(1)-ACETYLTRANSFERASE"/>
    <property type="match status" value="1"/>
</dbReference>
<sequence>MMVTLKVLIPEDAEELLRLQHQLDQETKFMLLEPDERKSSLHQVKEMIESFASADTSILIGAEVDNSLIGFMSIRGGSVRRNRHSAYIVIGVLRQYQGQGIGAALFRELDRWARDTEIVRLELTVMTHNELAISLYIKNGFEIEGTKRKSLVIDGQWVDEYYMSKILVQEKRIEDQI</sequence>
<dbReference type="CDD" id="cd04301">
    <property type="entry name" value="NAT_SF"/>
    <property type="match status" value="1"/>
</dbReference>
<keyword evidence="2" id="KW-0808">Transferase</keyword>
<evidence type="ECO:0000259" key="1">
    <source>
        <dbReference type="PROSITE" id="PS51186"/>
    </source>
</evidence>
<dbReference type="GO" id="GO:0016747">
    <property type="term" value="F:acyltransferase activity, transferring groups other than amino-acyl groups"/>
    <property type="evidence" value="ECO:0007669"/>
    <property type="project" value="InterPro"/>
</dbReference>
<dbReference type="Gene3D" id="3.40.630.30">
    <property type="match status" value="1"/>
</dbReference>
<reference evidence="2 3" key="1">
    <citation type="submission" date="2016-10" db="EMBL/GenBank/DDBJ databases">
        <title>Paenibacillus species isolates.</title>
        <authorList>
            <person name="Beno S.M."/>
        </authorList>
    </citation>
    <scope>NUCLEOTIDE SEQUENCE [LARGE SCALE GENOMIC DNA]</scope>
    <source>
        <strain evidence="2 3">FSL H7-0710</strain>
    </source>
</reference>
<proteinExistence type="predicted"/>
<dbReference type="SUPFAM" id="SSF55729">
    <property type="entry name" value="Acyl-CoA N-acyltransferases (Nat)"/>
    <property type="match status" value="1"/>
</dbReference>
<comment type="caution">
    <text evidence="2">The sequence shown here is derived from an EMBL/GenBank/DDBJ whole genome shotgun (WGS) entry which is preliminary data.</text>
</comment>
<dbReference type="OrthoDB" id="948250at2"/>
<dbReference type="PANTHER" id="PTHR43415:SF3">
    <property type="entry name" value="GNAT-FAMILY ACETYLTRANSFERASE"/>
    <property type="match status" value="1"/>
</dbReference>
<evidence type="ECO:0000313" key="3">
    <source>
        <dbReference type="Proteomes" id="UP000187439"/>
    </source>
</evidence>
<dbReference type="PROSITE" id="PS51186">
    <property type="entry name" value="GNAT"/>
    <property type="match status" value="1"/>
</dbReference>